<feature type="compositionally biased region" description="Polar residues" evidence="3">
    <location>
        <begin position="326"/>
        <end position="342"/>
    </location>
</feature>
<dbReference type="EMBL" id="RQTK01000395">
    <property type="protein sequence ID" value="RUS80364.1"/>
    <property type="molecule type" value="Genomic_DNA"/>
</dbReference>
<dbReference type="AlphaFoldDB" id="A0A3S0ZQE7"/>
<keyword evidence="5" id="KW-0732">Signal</keyword>
<feature type="region of interest" description="Disordered" evidence="3">
    <location>
        <begin position="951"/>
        <end position="981"/>
    </location>
</feature>
<feature type="region of interest" description="Disordered" evidence="3">
    <location>
        <begin position="994"/>
        <end position="1040"/>
    </location>
</feature>
<keyword evidence="4" id="KW-0472">Membrane</keyword>
<reference evidence="6 7" key="1">
    <citation type="submission" date="2019-01" db="EMBL/GenBank/DDBJ databases">
        <title>A draft genome assembly of the solar-powered sea slug Elysia chlorotica.</title>
        <authorList>
            <person name="Cai H."/>
            <person name="Li Q."/>
            <person name="Fang X."/>
            <person name="Li J."/>
            <person name="Curtis N.E."/>
            <person name="Altenburger A."/>
            <person name="Shibata T."/>
            <person name="Feng M."/>
            <person name="Maeda T."/>
            <person name="Schwartz J.A."/>
            <person name="Shigenobu S."/>
            <person name="Lundholm N."/>
            <person name="Nishiyama T."/>
            <person name="Yang H."/>
            <person name="Hasebe M."/>
            <person name="Li S."/>
            <person name="Pierce S.K."/>
            <person name="Wang J."/>
        </authorList>
    </citation>
    <scope>NUCLEOTIDE SEQUENCE [LARGE SCALE GENOMIC DNA]</scope>
    <source>
        <strain evidence="6">EC2010</strain>
        <tissue evidence="6">Whole organism of an adult</tissue>
    </source>
</reference>
<feature type="chain" id="PRO_5018594341" evidence="5">
    <location>
        <begin position="45"/>
        <end position="1040"/>
    </location>
</feature>
<feature type="compositionally biased region" description="Low complexity" evidence="3">
    <location>
        <begin position="110"/>
        <end position="140"/>
    </location>
</feature>
<feature type="signal peptide" evidence="5">
    <location>
        <begin position="1"/>
        <end position="44"/>
    </location>
</feature>
<feature type="region of interest" description="Disordered" evidence="3">
    <location>
        <begin position="799"/>
        <end position="935"/>
    </location>
</feature>
<feature type="compositionally biased region" description="Low complexity" evidence="3">
    <location>
        <begin position="866"/>
        <end position="882"/>
    </location>
</feature>
<proteinExistence type="predicted"/>
<feature type="region of interest" description="Disordered" evidence="3">
    <location>
        <begin position="110"/>
        <end position="230"/>
    </location>
</feature>
<evidence type="ECO:0000256" key="1">
    <source>
        <dbReference type="ARBA" id="ARBA00023157"/>
    </source>
</evidence>
<dbReference type="SUPFAM" id="SSF57424">
    <property type="entry name" value="LDL receptor-like module"/>
    <property type="match status" value="1"/>
</dbReference>
<dbReference type="PROSITE" id="PS50068">
    <property type="entry name" value="LDLRA_2"/>
    <property type="match status" value="1"/>
</dbReference>
<keyword evidence="4" id="KW-1133">Transmembrane helix</keyword>
<feature type="transmembrane region" description="Helical" evidence="4">
    <location>
        <begin position="615"/>
        <end position="636"/>
    </location>
</feature>
<evidence type="ECO:0000313" key="6">
    <source>
        <dbReference type="EMBL" id="RUS80364.1"/>
    </source>
</evidence>
<evidence type="ECO:0000313" key="7">
    <source>
        <dbReference type="Proteomes" id="UP000271974"/>
    </source>
</evidence>
<dbReference type="Gene3D" id="4.10.400.10">
    <property type="entry name" value="Low-density Lipoprotein Receptor"/>
    <property type="match status" value="1"/>
</dbReference>
<dbReference type="InterPro" id="IPR002172">
    <property type="entry name" value="LDrepeatLR_classA_rpt"/>
</dbReference>
<dbReference type="STRING" id="188477.A0A3S0ZQE7"/>
<dbReference type="Pfam" id="PF00057">
    <property type="entry name" value="Ldl_recept_a"/>
    <property type="match status" value="1"/>
</dbReference>
<evidence type="ECO:0000256" key="5">
    <source>
        <dbReference type="SAM" id="SignalP"/>
    </source>
</evidence>
<dbReference type="OrthoDB" id="10038550at2759"/>
<feature type="compositionally biased region" description="Gly residues" evidence="3">
    <location>
        <begin position="1009"/>
        <end position="1022"/>
    </location>
</feature>
<dbReference type="Proteomes" id="UP000271974">
    <property type="component" value="Unassembled WGS sequence"/>
</dbReference>
<dbReference type="CDD" id="cd00112">
    <property type="entry name" value="LDLa"/>
    <property type="match status" value="1"/>
</dbReference>
<gene>
    <name evidence="6" type="ORF">EGW08_011861</name>
</gene>
<dbReference type="InterPro" id="IPR036055">
    <property type="entry name" value="LDL_receptor-like_sf"/>
</dbReference>
<accession>A0A3S0ZQE7</accession>
<feature type="compositionally biased region" description="Polar residues" evidence="3">
    <location>
        <begin position="1030"/>
        <end position="1040"/>
    </location>
</feature>
<feature type="compositionally biased region" description="Low complexity" evidence="3">
    <location>
        <begin position="691"/>
        <end position="705"/>
    </location>
</feature>
<keyword evidence="7" id="KW-1185">Reference proteome</keyword>
<feature type="region of interest" description="Disordered" evidence="3">
    <location>
        <begin position="482"/>
        <end position="503"/>
    </location>
</feature>
<feature type="region of interest" description="Disordered" evidence="3">
    <location>
        <begin position="326"/>
        <end position="385"/>
    </location>
</feature>
<dbReference type="SMART" id="SM00192">
    <property type="entry name" value="LDLa"/>
    <property type="match status" value="1"/>
</dbReference>
<feature type="compositionally biased region" description="Polar residues" evidence="3">
    <location>
        <begin position="813"/>
        <end position="828"/>
    </location>
</feature>
<sequence>MITSPGLVRSPSLVPLACRWCCSPAVLCCLLMLACALLAPPALAERRPNNGKYTSNFTEITEDGSRYQIIKNEPVQVSSQLYQQVEYVLPAPGPRLLILVNFTRIDTDSHNSSLNDSNDSSSGNSNGANSSSSGHVGSVDQELSGVQLPRVPGESGRDGPRHQASSAGPGRDMLAVDDTRRHRLHHSEGGQLKHPGNLESLSSHSPDPVAVHDNSQPAVQAKGKSSKALPSTNSVYKVRKQLQEEYAKLNETNVDGLPVNFSNIAALFPSLVKANTSHHTPTFSTINKANESSEFSELSHSSLSENGENYLQETLVNNVAADSDVGQVTPTTLPSEKSSVISHHTRSGSLPGDGSGRVTSDKHGLSVTRASDSHNKINQPPHAKRLLNQANPTLVSLTPFANKKDLPLISKTESFSARDLLDQLSPNVRTSGPSEDEDSDRYLTTRVPDHTEYFQLASPGVDSSTSQDCSLKVIIEEADWSETHPEGEKGVQGGPGLVESRREEKRRAQPQVICWQASFEQGQLPRVYRYTTPLKITYLWTDKKPGRLLLKFRLLSLDEVECHFQCSATPYLCLVRQQLCDGYSDCPDQSDELSSVCASTLDQGDTGEGSKLPNVIASVVIPCGFVFIIFIVFLMIKHKLLGHSARRSGDSLLSPPPSHSSEACRSSQDSDQNDALLPDRPPPYCRHQQEQQHQQQQQQQQQHQHLLTYTSTGVVSSLEPVQVPAAQHRQLLLPQQQQQQQQQNQHHYPQYQQLQHPNNNISGHSINNNDLSGAVSFHQQQAYQLSQQQQHMLLQQPLQAHSSNNQRDRVDAQQPTSSSPVFSGNGSHIASPHEIVGGFQHDLYNNPLSSRDDSNNQGNTSERYYSQHTHSQHHQQNQSQQQVKQPRPLTGVQATPGFQTMSVLPPPQQQYPPHIPVSLDGEEGYSAAQRSLHSKRQMEQNLEAEYGIFRAPPNRSALERDSPPPPYSLQPPNTTGFSLDSLLGGSTFSSSCPMSFASSFSSSQSPGYTRGGRGRGGGGGHSQGSSSSQNCASSAPTNRH</sequence>
<evidence type="ECO:0000256" key="3">
    <source>
        <dbReference type="SAM" id="MobiDB-lite"/>
    </source>
</evidence>
<evidence type="ECO:0000256" key="4">
    <source>
        <dbReference type="SAM" id="Phobius"/>
    </source>
</evidence>
<keyword evidence="4" id="KW-0812">Transmembrane</keyword>
<keyword evidence="1" id="KW-1015">Disulfide bond</keyword>
<name>A0A3S0ZQE7_ELYCH</name>
<comment type="caution">
    <text evidence="2">Lacks conserved residue(s) required for the propagation of feature annotation.</text>
</comment>
<feature type="compositionally biased region" description="Pro residues" evidence="3">
    <location>
        <begin position="904"/>
        <end position="915"/>
    </location>
</feature>
<comment type="caution">
    <text evidence="6">The sequence shown here is derived from an EMBL/GenBank/DDBJ whole genome shotgun (WGS) entry which is preliminary data.</text>
</comment>
<evidence type="ECO:0000256" key="2">
    <source>
        <dbReference type="PROSITE-ProRule" id="PRU00124"/>
    </source>
</evidence>
<feature type="compositionally biased region" description="Polar residues" evidence="3">
    <location>
        <begin position="855"/>
        <end position="864"/>
    </location>
</feature>
<feature type="region of interest" description="Disordered" evidence="3">
    <location>
        <begin position="647"/>
        <end position="705"/>
    </location>
</feature>
<feature type="compositionally biased region" description="Polar residues" evidence="3">
    <location>
        <begin position="892"/>
        <end position="902"/>
    </location>
</feature>
<protein>
    <submittedName>
        <fullName evidence="6">Uncharacterized protein</fullName>
    </submittedName>
</protein>
<organism evidence="6 7">
    <name type="scientific">Elysia chlorotica</name>
    <name type="common">Eastern emerald elysia</name>
    <name type="synonym">Sea slug</name>
    <dbReference type="NCBI Taxonomy" id="188477"/>
    <lineage>
        <taxon>Eukaryota</taxon>
        <taxon>Metazoa</taxon>
        <taxon>Spiralia</taxon>
        <taxon>Lophotrochozoa</taxon>
        <taxon>Mollusca</taxon>
        <taxon>Gastropoda</taxon>
        <taxon>Heterobranchia</taxon>
        <taxon>Euthyneura</taxon>
        <taxon>Panpulmonata</taxon>
        <taxon>Sacoglossa</taxon>
        <taxon>Placobranchoidea</taxon>
        <taxon>Plakobranchidae</taxon>
        <taxon>Elysia</taxon>
    </lineage>
</organism>
<feature type="compositionally biased region" description="Low complexity" evidence="3">
    <location>
        <begin position="994"/>
        <end position="1005"/>
    </location>
</feature>